<dbReference type="RefSeq" id="WP_358214066.1">
    <property type="nucleotide sequence ID" value="NZ_JBHSFS010000002.1"/>
</dbReference>
<evidence type="ECO:0000256" key="1">
    <source>
        <dbReference type="SAM" id="MobiDB-lite"/>
    </source>
</evidence>
<protein>
    <submittedName>
        <fullName evidence="2">Uncharacterized protein</fullName>
    </submittedName>
</protein>
<gene>
    <name evidence="2" type="ORF">ACFPEN_05785</name>
</gene>
<feature type="region of interest" description="Disordered" evidence="1">
    <location>
        <begin position="13"/>
        <end position="34"/>
    </location>
</feature>
<accession>A0ABV9BEK3</accession>
<evidence type="ECO:0000313" key="3">
    <source>
        <dbReference type="Proteomes" id="UP001595990"/>
    </source>
</evidence>
<keyword evidence="3" id="KW-1185">Reference proteome</keyword>
<dbReference type="Proteomes" id="UP001595990">
    <property type="component" value="Unassembled WGS sequence"/>
</dbReference>
<dbReference type="EMBL" id="JBHSFS010000002">
    <property type="protein sequence ID" value="MFC4512441.1"/>
    <property type="molecule type" value="Genomic_DNA"/>
</dbReference>
<name>A0ABV9BEK3_9ACTN</name>
<sequence>MPEIVVSSIVAEPVTGARGDPQQEAGGPAVGSRPWMPPAFIDVEGHTSLPMGRSSLTLTPSCGYVVA</sequence>
<proteinExistence type="predicted"/>
<reference evidence="3" key="1">
    <citation type="journal article" date="2019" name="Int. J. Syst. Evol. Microbiol.">
        <title>The Global Catalogue of Microorganisms (GCM) 10K type strain sequencing project: providing services to taxonomists for standard genome sequencing and annotation.</title>
        <authorList>
            <consortium name="The Broad Institute Genomics Platform"/>
            <consortium name="The Broad Institute Genome Sequencing Center for Infectious Disease"/>
            <person name="Wu L."/>
            <person name="Ma J."/>
        </authorList>
    </citation>
    <scope>NUCLEOTIDE SEQUENCE [LARGE SCALE GENOMIC DNA]</scope>
    <source>
        <strain evidence="3">CECT 8064</strain>
    </source>
</reference>
<evidence type="ECO:0000313" key="2">
    <source>
        <dbReference type="EMBL" id="MFC4512441.1"/>
    </source>
</evidence>
<comment type="caution">
    <text evidence="2">The sequence shown here is derived from an EMBL/GenBank/DDBJ whole genome shotgun (WGS) entry which is preliminary data.</text>
</comment>
<organism evidence="2 3">
    <name type="scientific">Streptomyces ehimensis</name>
    <dbReference type="NCBI Taxonomy" id="68195"/>
    <lineage>
        <taxon>Bacteria</taxon>
        <taxon>Bacillati</taxon>
        <taxon>Actinomycetota</taxon>
        <taxon>Actinomycetes</taxon>
        <taxon>Kitasatosporales</taxon>
        <taxon>Streptomycetaceae</taxon>
        <taxon>Streptomyces</taxon>
    </lineage>
</organism>